<keyword evidence="2" id="KW-0732">Signal</keyword>
<evidence type="ECO:0000256" key="1">
    <source>
        <dbReference type="SAM" id="Phobius"/>
    </source>
</evidence>
<dbReference type="Proteomes" id="UP000515152">
    <property type="component" value="Chromosome 7"/>
</dbReference>
<evidence type="ECO:0000256" key="2">
    <source>
        <dbReference type="SAM" id="SignalP"/>
    </source>
</evidence>
<dbReference type="AlphaFoldDB" id="A0A8M1KJY0"/>
<feature type="chain" id="PRO_5035424569" evidence="2">
    <location>
        <begin position="19"/>
        <end position="174"/>
    </location>
</feature>
<name>A0A8M1KJY0_CLUHA</name>
<keyword evidence="1" id="KW-0472">Membrane</keyword>
<keyword evidence="3" id="KW-1185">Reference proteome</keyword>
<keyword evidence="1" id="KW-0812">Transmembrane</keyword>
<protein>
    <submittedName>
        <fullName evidence="4">Uncharacterized protein si:ch211-102c2.4</fullName>
    </submittedName>
</protein>
<reference evidence="4" key="1">
    <citation type="submission" date="2025-08" db="UniProtKB">
        <authorList>
            <consortium name="RefSeq"/>
        </authorList>
    </citation>
    <scope>IDENTIFICATION</scope>
</reference>
<dbReference type="GeneID" id="122133024"/>
<keyword evidence="1" id="KW-1133">Transmembrane helix</keyword>
<accession>A0A8M1KJY0</accession>
<feature type="signal peptide" evidence="2">
    <location>
        <begin position="1"/>
        <end position="18"/>
    </location>
</feature>
<feature type="transmembrane region" description="Helical" evidence="1">
    <location>
        <begin position="114"/>
        <end position="138"/>
    </location>
</feature>
<dbReference type="OrthoDB" id="8788371at2759"/>
<sequence>MLYFVFIFVFILTDICKSEKGETLVCRYDPEFASLERVWCKKDSEECCTGFAFGKKIQSLDNGSVEITNDTAAAFTVTVQNLTQGSGVYWCGLMFQNQTIIKLAEKSFSTDSPFYVWSLLRWILFALLLLSSFGISMFTRKTAKKEKVDDCVYEDVPLRATRGTDGQADIITEA</sequence>
<gene>
    <name evidence="4" type="primary">si:ch211-102c2.4</name>
</gene>
<evidence type="ECO:0000313" key="3">
    <source>
        <dbReference type="Proteomes" id="UP000515152"/>
    </source>
</evidence>
<dbReference type="KEGG" id="char:122133024"/>
<proteinExistence type="predicted"/>
<organism evidence="3 4">
    <name type="scientific">Clupea harengus</name>
    <name type="common">Atlantic herring</name>
    <dbReference type="NCBI Taxonomy" id="7950"/>
    <lineage>
        <taxon>Eukaryota</taxon>
        <taxon>Metazoa</taxon>
        <taxon>Chordata</taxon>
        <taxon>Craniata</taxon>
        <taxon>Vertebrata</taxon>
        <taxon>Euteleostomi</taxon>
        <taxon>Actinopterygii</taxon>
        <taxon>Neopterygii</taxon>
        <taxon>Teleostei</taxon>
        <taxon>Clupei</taxon>
        <taxon>Clupeiformes</taxon>
        <taxon>Clupeoidei</taxon>
        <taxon>Clupeidae</taxon>
        <taxon>Clupea</taxon>
    </lineage>
</organism>
<evidence type="ECO:0000313" key="4">
    <source>
        <dbReference type="RefSeq" id="XP_042564177.1"/>
    </source>
</evidence>
<dbReference type="RefSeq" id="XP_042564177.1">
    <property type="nucleotide sequence ID" value="XM_042708243.1"/>
</dbReference>